<name>A0A1I7YBV2_9BILA</name>
<proteinExistence type="predicted"/>
<keyword evidence="1" id="KW-1185">Reference proteome</keyword>
<organism evidence="1 2">
    <name type="scientific">Steinernema glaseri</name>
    <dbReference type="NCBI Taxonomy" id="37863"/>
    <lineage>
        <taxon>Eukaryota</taxon>
        <taxon>Metazoa</taxon>
        <taxon>Ecdysozoa</taxon>
        <taxon>Nematoda</taxon>
        <taxon>Chromadorea</taxon>
        <taxon>Rhabditida</taxon>
        <taxon>Tylenchina</taxon>
        <taxon>Panagrolaimomorpha</taxon>
        <taxon>Strongyloidoidea</taxon>
        <taxon>Steinernematidae</taxon>
        <taxon>Steinernema</taxon>
    </lineage>
</organism>
<sequence>MTHVILGAVGKGFSDETELSWMQYNPHAVTIVEKALHRRAPQIRNDEDQTKIRDVAQLLQKQIGRMAVGRDRDKVCQIMSTMNLDELRRKRRSSGFELSRTFAIMPEVLHPLLVKIKDDLVVDADMPFMIHVQEALITLLELVPPITRTYRQSWMHLIGGVPPPSHEIGSKNIYKHWVTNTRDMLLTLLNSEREADHHLAAFFVQLFEVDLAAQYILASNRKTDFKGKRDVEPPGKKKKANKEFVTVFSTKKEDKENEIVEDETDELGYNNRIPSLLPMALVTLRPTSGECRRTTPETSFFVQLCEGFFRIHEECIDNTITLPQKLFGRLLVVCMDAIAVYGTLTTKKVSRLEATSIKSFDDISEDNKPVVISYIRTIAEYSSFALQFCLKRSILLVNTKETGPGIVQRLVPVGWLRQEILYLQM</sequence>
<reference evidence="2" key="1">
    <citation type="submission" date="2016-11" db="UniProtKB">
        <authorList>
            <consortium name="WormBaseParasite"/>
        </authorList>
    </citation>
    <scope>IDENTIFICATION</scope>
</reference>
<accession>A0A1I7YBV2</accession>
<dbReference type="WBParaSite" id="L893_g1454.t1">
    <property type="protein sequence ID" value="L893_g1454.t1"/>
    <property type="gene ID" value="L893_g1454"/>
</dbReference>
<dbReference type="Proteomes" id="UP000095287">
    <property type="component" value="Unplaced"/>
</dbReference>
<evidence type="ECO:0000313" key="2">
    <source>
        <dbReference type="WBParaSite" id="L893_g1454.t1"/>
    </source>
</evidence>
<dbReference type="AlphaFoldDB" id="A0A1I7YBV2"/>
<evidence type="ECO:0000313" key="1">
    <source>
        <dbReference type="Proteomes" id="UP000095287"/>
    </source>
</evidence>
<protein>
    <submittedName>
        <fullName evidence="2">TIMELESS domain-containing protein</fullName>
    </submittedName>
</protein>